<keyword evidence="2" id="KW-1185">Reference proteome</keyword>
<accession>G4QJ34</accession>
<evidence type="ECO:0000313" key="1">
    <source>
        <dbReference type="EMBL" id="AEP28902.1"/>
    </source>
</evidence>
<organism evidence="1 2">
    <name type="scientific">Glaciecola nitratireducens (strain JCM 12485 / KCTC 12276 / FR1064)</name>
    <dbReference type="NCBI Taxonomy" id="1085623"/>
    <lineage>
        <taxon>Bacteria</taxon>
        <taxon>Pseudomonadati</taxon>
        <taxon>Pseudomonadota</taxon>
        <taxon>Gammaproteobacteria</taxon>
        <taxon>Alteromonadales</taxon>
        <taxon>Alteromonadaceae</taxon>
        <taxon>Brumicola</taxon>
    </lineage>
</organism>
<dbReference type="Proteomes" id="UP000009282">
    <property type="component" value="Chromosome"/>
</dbReference>
<dbReference type="KEGG" id="gni:GNIT_0758"/>
<dbReference type="AlphaFoldDB" id="G4QJ34"/>
<sequence length="46" mass="5638">MAFGVYNENNKRDPFPMQYSDYIELKEKELILIYTVKKVFISEYRI</sequence>
<proteinExistence type="predicted"/>
<name>G4QJ34_GLANF</name>
<dbReference type="HOGENOM" id="CLU_3184213_0_0_6"/>
<reference evidence="1 2" key="1">
    <citation type="journal article" date="2011" name="J. Bacteriol.">
        <title>Complete genome sequence of seawater bacterium Glaciecola nitratireducens FR1064T.</title>
        <authorList>
            <person name="Bian F."/>
            <person name="Qin Q.L."/>
            <person name="Xie B.B."/>
            <person name="Shu Y.L."/>
            <person name="Zhang X.Y."/>
            <person name="Yu Y."/>
            <person name="Chen B."/>
            <person name="Chen X.L."/>
            <person name="Zhou B.C."/>
            <person name="Zhang Y.Z."/>
        </authorList>
    </citation>
    <scope>NUCLEOTIDE SEQUENCE [LARGE SCALE GENOMIC DNA]</scope>
    <source>
        <strain evidence="2">JCM 12485 / KCTC 12276 / FR1064</strain>
    </source>
</reference>
<protein>
    <submittedName>
        <fullName evidence="1">Uncharacterized protein</fullName>
    </submittedName>
</protein>
<dbReference type="EMBL" id="CP003060">
    <property type="protein sequence ID" value="AEP28902.1"/>
    <property type="molecule type" value="Genomic_DNA"/>
</dbReference>
<evidence type="ECO:0000313" key="2">
    <source>
        <dbReference type="Proteomes" id="UP000009282"/>
    </source>
</evidence>
<gene>
    <name evidence="1" type="ordered locus">GNIT_0758</name>
</gene>